<reference evidence="11" key="1">
    <citation type="submission" date="2022-05" db="EMBL/GenBank/DDBJ databases">
        <title>The Musa troglodytarum L. genome provides insights into the mechanism of non-climacteric behaviour and enrichment of carotenoids.</title>
        <authorList>
            <person name="Wang J."/>
        </authorList>
    </citation>
    <scope>NUCLEOTIDE SEQUENCE</scope>
    <source>
        <tissue evidence="11">Leaf</tissue>
    </source>
</reference>
<dbReference type="Pfam" id="PF00082">
    <property type="entry name" value="Peptidase_S8"/>
    <property type="match status" value="1"/>
</dbReference>
<proteinExistence type="inferred from homology"/>
<evidence type="ECO:0000256" key="2">
    <source>
        <dbReference type="ARBA" id="ARBA00022670"/>
    </source>
</evidence>
<dbReference type="OrthoDB" id="206201at2759"/>
<dbReference type="InterPro" id="IPR034197">
    <property type="entry name" value="Peptidases_S8_3"/>
</dbReference>
<keyword evidence="5 7" id="KW-0720">Serine protease</keyword>
<comment type="similarity">
    <text evidence="1 7">Belongs to the peptidase S8 family.</text>
</comment>
<dbReference type="InterPro" id="IPR015500">
    <property type="entry name" value="Peptidase_S8_subtilisin-rel"/>
</dbReference>
<evidence type="ECO:0000256" key="7">
    <source>
        <dbReference type="PROSITE-ProRule" id="PRU01240"/>
    </source>
</evidence>
<dbReference type="Pfam" id="PF17766">
    <property type="entry name" value="fn3_6"/>
    <property type="match status" value="1"/>
</dbReference>
<dbReference type="PROSITE" id="PS51892">
    <property type="entry name" value="SUBTILASE"/>
    <property type="match status" value="1"/>
</dbReference>
<dbReference type="Proteomes" id="UP001055439">
    <property type="component" value="Chromosome 8"/>
</dbReference>
<dbReference type="SUPFAM" id="SSF52743">
    <property type="entry name" value="Subtilisin-like"/>
    <property type="match status" value="1"/>
</dbReference>
<evidence type="ECO:0000256" key="4">
    <source>
        <dbReference type="ARBA" id="ARBA00022801"/>
    </source>
</evidence>
<accession>A0A9E7KYA0</accession>
<feature type="domain" description="Inhibitor I9" evidence="9">
    <location>
        <begin position="51"/>
        <end position="152"/>
    </location>
</feature>
<dbReference type="InterPro" id="IPR045051">
    <property type="entry name" value="SBT"/>
</dbReference>
<dbReference type="PRINTS" id="PR00723">
    <property type="entry name" value="SUBTILISIN"/>
</dbReference>
<evidence type="ECO:0000313" key="12">
    <source>
        <dbReference type="Proteomes" id="UP001055439"/>
    </source>
</evidence>
<evidence type="ECO:0000259" key="8">
    <source>
        <dbReference type="Pfam" id="PF00082"/>
    </source>
</evidence>
<dbReference type="EMBL" id="CP097510">
    <property type="protein sequence ID" value="URE31414.1"/>
    <property type="molecule type" value="Genomic_DNA"/>
</dbReference>
<dbReference type="InterPro" id="IPR041469">
    <property type="entry name" value="Subtilisin-like_FN3"/>
</dbReference>
<dbReference type="InterPro" id="IPR010259">
    <property type="entry name" value="S8pro/Inhibitor_I9"/>
</dbReference>
<sequence length="843" mass="90234">MVRFMVVLAFRSVVIVLRQSVDKLATMKGIEIVSMLFFSLPLLAFGSGEVYIVTVEGEPVVSYSGGVDGFSATAIDLMEEMDITSESVTSYALHLEKKHDALLDSLFEVGTYKKLYSYRHLVNGFAVHISPEQAEALSKAPGVKYVEKDMKIKKLTTHTPQFLGLPTGVWPTRGGFDRAGEDIVIGFVDSGIYPKHPSFSTHNTEPYGPLPRYRGKCEVDPETQRDFCNGKIIGAQHFAKAAIAAGAFNPAIDFPSPLDGDGHGSHTAAIAAGNNGIRVKMHGYEFGKASGMAPRARIAVYKVLYRLFGGYVSDVVAAIEQAVLDGVDILNLSVGPNSPPTTTKATFLNPFDAALLSAVRAGVFVAQAAGNGGPFPKTLVSFSPWITTVAAAIDDRRYKNNLTLGNGKILPGLGLSPSTHGNKSFNLVSANDVMLDLSLLKYNPLDCQRPELLNRHKVEGNILLCGYSFNFVSGTASIKKVSETAKSLGAAGFIVAVENAYPGAKFDPVPVDTPGILITDARKTKELIDYYNCSTTRDWAGRPISFDATASIADGLAPILHKSAPQVALFSSRGPDVKDFSFQDADVLKPDILAPGYLIWAAWAPNGTDEANYIGEGFAMVSGTSMAAPHIAGIAALIKQKNPHWSPSAIKSALMTTATTLDRGGRPILAQQYSETEIMTLVRATPFDYGSGAVNPKAALDPGLILDTTYEDYIRFLCSVPDVDPNEVRNITSSACNSTTGQPADLNSPSVTISHLEGTQTVKRTVTNVADTETYVITTRMSPEIALEASPPAMTVLPGASREITLTLTVRSVTGGYSFGEVLMKGDRGHRVRIPVVAMGFNS</sequence>
<evidence type="ECO:0000256" key="1">
    <source>
        <dbReference type="ARBA" id="ARBA00011073"/>
    </source>
</evidence>
<feature type="domain" description="Subtilisin-like protease fibronectin type-III" evidence="10">
    <location>
        <begin position="745"/>
        <end position="837"/>
    </location>
</feature>
<dbReference type="InterPro" id="IPR037045">
    <property type="entry name" value="S8pro/Inhibitor_I9_sf"/>
</dbReference>
<dbReference type="Pfam" id="PF05922">
    <property type="entry name" value="Inhibitor_I9"/>
    <property type="match status" value="1"/>
</dbReference>
<dbReference type="PROSITE" id="PS00138">
    <property type="entry name" value="SUBTILASE_SER"/>
    <property type="match status" value="1"/>
</dbReference>
<evidence type="ECO:0000256" key="6">
    <source>
        <dbReference type="PIRSR" id="PIRSR615500-1"/>
    </source>
</evidence>
<feature type="active site" description="Charge relay system" evidence="6 7">
    <location>
        <position position="263"/>
    </location>
</feature>
<dbReference type="Gene3D" id="3.30.70.80">
    <property type="entry name" value="Peptidase S8 propeptide/proteinase inhibitor I9"/>
    <property type="match status" value="1"/>
</dbReference>
<dbReference type="Gene3D" id="2.60.40.2310">
    <property type="match status" value="1"/>
</dbReference>
<dbReference type="PANTHER" id="PTHR10795">
    <property type="entry name" value="PROPROTEIN CONVERTASE SUBTILISIN/KEXIN"/>
    <property type="match status" value="1"/>
</dbReference>
<dbReference type="InterPro" id="IPR000209">
    <property type="entry name" value="Peptidase_S8/S53_dom"/>
</dbReference>
<keyword evidence="2 7" id="KW-0645">Protease</keyword>
<feature type="domain" description="Peptidase S8/S53" evidence="8">
    <location>
        <begin position="180"/>
        <end position="663"/>
    </location>
</feature>
<feature type="active site" description="Charge relay system" evidence="6 7">
    <location>
        <position position="625"/>
    </location>
</feature>
<name>A0A9E7KYA0_9LILI</name>
<protein>
    <submittedName>
        <fullName evidence="11">Fn3-like domain (DUF1034)</fullName>
    </submittedName>
</protein>
<keyword evidence="3" id="KW-0732">Signal</keyword>
<evidence type="ECO:0000256" key="3">
    <source>
        <dbReference type="ARBA" id="ARBA00022729"/>
    </source>
</evidence>
<dbReference type="Gene3D" id="3.40.50.200">
    <property type="entry name" value="Peptidase S8/S53 domain"/>
    <property type="match status" value="1"/>
</dbReference>
<dbReference type="InterPro" id="IPR036852">
    <property type="entry name" value="Peptidase_S8/S53_dom_sf"/>
</dbReference>
<dbReference type="GO" id="GO:0006508">
    <property type="term" value="P:proteolysis"/>
    <property type="evidence" value="ECO:0007669"/>
    <property type="project" value="UniProtKB-KW"/>
</dbReference>
<evidence type="ECO:0000256" key="5">
    <source>
        <dbReference type="ARBA" id="ARBA00022825"/>
    </source>
</evidence>
<dbReference type="Gene3D" id="3.50.30.30">
    <property type="match status" value="1"/>
</dbReference>
<dbReference type="SUPFAM" id="SSF54897">
    <property type="entry name" value="Protease propeptides/inhibitors"/>
    <property type="match status" value="1"/>
</dbReference>
<dbReference type="FunFam" id="3.40.50.200:FF:000006">
    <property type="entry name" value="Subtilisin-like protease SBT1.5"/>
    <property type="match status" value="1"/>
</dbReference>
<dbReference type="CDD" id="cd02120">
    <property type="entry name" value="PA_subtilisin_like"/>
    <property type="match status" value="1"/>
</dbReference>
<dbReference type="GO" id="GO:0004252">
    <property type="term" value="F:serine-type endopeptidase activity"/>
    <property type="evidence" value="ECO:0007669"/>
    <property type="project" value="UniProtKB-UniRule"/>
</dbReference>
<dbReference type="AlphaFoldDB" id="A0A9E7KYA0"/>
<keyword evidence="4 7" id="KW-0378">Hydrolase</keyword>
<evidence type="ECO:0000259" key="10">
    <source>
        <dbReference type="Pfam" id="PF17766"/>
    </source>
</evidence>
<evidence type="ECO:0000259" key="9">
    <source>
        <dbReference type="Pfam" id="PF05922"/>
    </source>
</evidence>
<dbReference type="InterPro" id="IPR023828">
    <property type="entry name" value="Peptidase_S8_Ser-AS"/>
</dbReference>
<organism evidence="11 12">
    <name type="scientific">Musa troglodytarum</name>
    <name type="common">fe'i banana</name>
    <dbReference type="NCBI Taxonomy" id="320322"/>
    <lineage>
        <taxon>Eukaryota</taxon>
        <taxon>Viridiplantae</taxon>
        <taxon>Streptophyta</taxon>
        <taxon>Embryophyta</taxon>
        <taxon>Tracheophyta</taxon>
        <taxon>Spermatophyta</taxon>
        <taxon>Magnoliopsida</taxon>
        <taxon>Liliopsida</taxon>
        <taxon>Zingiberales</taxon>
        <taxon>Musaceae</taxon>
        <taxon>Musa</taxon>
    </lineage>
</organism>
<gene>
    <name evidence="11" type="ORF">MUK42_07245</name>
</gene>
<dbReference type="CDD" id="cd04852">
    <property type="entry name" value="Peptidases_S8_3"/>
    <property type="match status" value="1"/>
</dbReference>
<keyword evidence="12" id="KW-1185">Reference proteome</keyword>
<feature type="active site" description="Charge relay system" evidence="6 7">
    <location>
        <position position="189"/>
    </location>
</feature>
<evidence type="ECO:0000313" key="11">
    <source>
        <dbReference type="EMBL" id="URE31414.1"/>
    </source>
</evidence>